<comment type="catalytic activity">
    <reaction evidence="13">
        <text>[GlcNAc-(1-&gt;4)-Mur2Ac(oyl-L-Ala-gamma-D-Glu-L-Lys-D-Ala-D-Ala)](n)-di-trans,octa-cis-undecaprenyl diphosphate + beta-D-GlcNAc-(1-&gt;4)-Mur2Ac(oyl-L-Ala-gamma-D-Glu-L-Lys-D-Ala-D-Ala)-di-trans,octa-cis-undecaprenyl diphosphate = [GlcNAc-(1-&gt;4)-Mur2Ac(oyl-L-Ala-gamma-D-Glu-L-Lys-D-Ala-D-Ala)](n+1)-di-trans,octa-cis-undecaprenyl diphosphate + di-trans,octa-cis-undecaprenyl diphosphate + H(+)</text>
        <dbReference type="Rhea" id="RHEA:23708"/>
        <dbReference type="Rhea" id="RHEA-COMP:9602"/>
        <dbReference type="Rhea" id="RHEA-COMP:9603"/>
        <dbReference type="ChEBI" id="CHEBI:15378"/>
        <dbReference type="ChEBI" id="CHEBI:58405"/>
        <dbReference type="ChEBI" id="CHEBI:60033"/>
        <dbReference type="ChEBI" id="CHEBI:78435"/>
        <dbReference type="EC" id="2.4.99.28"/>
    </reaction>
</comment>
<dbReference type="InterPro" id="IPR036950">
    <property type="entry name" value="PBP_transglycosylase"/>
</dbReference>
<gene>
    <name evidence="17" type="ORF">FHR34_003792</name>
</gene>
<keyword evidence="3 17" id="KW-0121">Carboxypeptidase</keyword>
<dbReference type="Pfam" id="PF00912">
    <property type="entry name" value="Transgly"/>
    <property type="match status" value="1"/>
</dbReference>
<evidence type="ECO:0000256" key="3">
    <source>
        <dbReference type="ARBA" id="ARBA00022645"/>
    </source>
</evidence>
<evidence type="ECO:0000256" key="1">
    <source>
        <dbReference type="ARBA" id="ARBA00007090"/>
    </source>
</evidence>
<dbReference type="Proteomes" id="UP000540506">
    <property type="component" value="Unassembled WGS sequence"/>
</dbReference>
<dbReference type="SUPFAM" id="SSF53955">
    <property type="entry name" value="Lysozyme-like"/>
    <property type="match status" value="1"/>
</dbReference>
<comment type="catalytic activity">
    <reaction evidence="12">
        <text>Preferential cleavage: (Ac)2-L-Lys-D-Ala-|-D-Ala. Also transpeptidation of peptidyl-alanyl moieties that are N-acyl substituents of D-alanine.</text>
        <dbReference type="EC" id="3.4.16.4"/>
    </reaction>
</comment>
<keyword evidence="11" id="KW-0961">Cell wall biogenesis/degradation</keyword>
<evidence type="ECO:0000259" key="15">
    <source>
        <dbReference type="Pfam" id="PF00905"/>
    </source>
</evidence>
<dbReference type="FunFam" id="1.10.3810.10:FF:000001">
    <property type="entry name" value="Penicillin-binding protein 1A"/>
    <property type="match status" value="1"/>
</dbReference>
<feature type="domain" description="Penicillin-binding protein transpeptidase" evidence="15">
    <location>
        <begin position="374"/>
        <end position="637"/>
    </location>
</feature>
<evidence type="ECO:0000256" key="4">
    <source>
        <dbReference type="ARBA" id="ARBA00022670"/>
    </source>
</evidence>
<evidence type="ECO:0000256" key="7">
    <source>
        <dbReference type="ARBA" id="ARBA00022801"/>
    </source>
</evidence>
<dbReference type="GO" id="GO:0071555">
    <property type="term" value="P:cell wall organization"/>
    <property type="evidence" value="ECO:0007669"/>
    <property type="project" value="UniProtKB-KW"/>
</dbReference>
<dbReference type="GO" id="GO:0006508">
    <property type="term" value="P:proteolysis"/>
    <property type="evidence" value="ECO:0007669"/>
    <property type="project" value="UniProtKB-KW"/>
</dbReference>
<dbReference type="GO" id="GO:0008955">
    <property type="term" value="F:peptidoglycan glycosyltransferase activity"/>
    <property type="evidence" value="ECO:0007669"/>
    <property type="project" value="UniProtKB-EC"/>
</dbReference>
<dbReference type="InterPro" id="IPR001460">
    <property type="entry name" value="PCN-bd_Tpept"/>
</dbReference>
<dbReference type="InterPro" id="IPR012338">
    <property type="entry name" value="Beta-lactam/transpept-like"/>
</dbReference>
<evidence type="ECO:0000256" key="5">
    <source>
        <dbReference type="ARBA" id="ARBA00022676"/>
    </source>
</evidence>
<dbReference type="GO" id="GO:0009252">
    <property type="term" value="P:peptidoglycan biosynthetic process"/>
    <property type="evidence" value="ECO:0007669"/>
    <property type="project" value="UniProtKB-KW"/>
</dbReference>
<dbReference type="InterPro" id="IPR050396">
    <property type="entry name" value="Glycosyltr_51/Transpeptidase"/>
</dbReference>
<dbReference type="Gene3D" id="1.10.3810.10">
    <property type="entry name" value="Biosynthetic peptidoglycan transglycosylase-like"/>
    <property type="match status" value="1"/>
</dbReference>
<evidence type="ECO:0000256" key="2">
    <source>
        <dbReference type="ARBA" id="ARBA00007739"/>
    </source>
</evidence>
<dbReference type="GO" id="GO:0008658">
    <property type="term" value="F:penicillin binding"/>
    <property type="evidence" value="ECO:0007669"/>
    <property type="project" value="InterPro"/>
</dbReference>
<sequence length="806" mass="84210">MAPKRSSATQRPRRRRTSPLELAGHGVKFLGVSILAGVVLAGLALPAVGAIGLGAKNGVQNFNNIPDDFKTPTLDQASYIYDAKGNQIAKVYARDRTILTQDQMSPLSREAQVDIEDARFYQHGAIDPKGVLRAIGKNASTDGASEGASTLTQQYVKNVFIEEAGDDPVAFKAATEKSLGRKIKELKYAIQLEKDLTKDQILTNYLNITFFNHQAYGIEAAAQRYFGKSDKDLTVAEAATLAGMVQNPTAYDPLLHPKAAQARRDTVIDKMLEYKHITPAQAKEAKATQLSADLHYQDPQNGCITAGNGEGFFCDYVKRVVETNPAFGASAADRTKLWTQGGLKIATTIDPDKQAAANSAVTSQVYVTDPVSAAMTMVKPGTGEILAMAQTRPYGLDATKHQTVVNLNVGAAMGGGSGFQPGSTFKAIVAAAAIDGGTQLNQSYPSPASMPYPQMTTCTGTWKNTAKSTVSNDSPSESGPFMMPEAMARSINTYFVSLEADTGLCAVKQMANKLGIKTKASGAPLDEVPAMALGVEEMSPLDMAGVYATFAARGVHCDPIAIKSVTGIDGKQLPVPQANCQQAMQQNTADSINTLLKGVTEKSGTGAALNLSDNRPIAGKTGTTDARRAAWFDGYTPDLVDVTWLGGPDSSIPMDRNITIGGRHFYDTDGVYGANGPGLIWQQAMNQAVAGSPINQFTLVQGAPSATASTDTPPPPNPAQSPGPNQPPNQPANPGDPNNQNPAPGNPPATNAGLITTPPALPPVGSVPNPPPGGTIGGVSLPPGMIGGTGPGTGPGTGKPGKPGHH</sequence>
<dbReference type="GO" id="GO:0009002">
    <property type="term" value="F:serine-type D-Ala-D-Ala carboxypeptidase activity"/>
    <property type="evidence" value="ECO:0007669"/>
    <property type="project" value="UniProtKB-EC"/>
</dbReference>
<dbReference type="InterPro" id="IPR001264">
    <property type="entry name" value="Glyco_trans_51"/>
</dbReference>
<dbReference type="PANTHER" id="PTHR32282:SF33">
    <property type="entry name" value="PEPTIDOGLYCAN GLYCOSYLTRANSFERASE"/>
    <property type="match status" value="1"/>
</dbReference>
<protein>
    <submittedName>
        <fullName evidence="17">Membrane peptidoglycan carboxypeptidase</fullName>
    </submittedName>
</protein>
<dbReference type="GO" id="GO:0008360">
    <property type="term" value="P:regulation of cell shape"/>
    <property type="evidence" value="ECO:0007669"/>
    <property type="project" value="UniProtKB-KW"/>
</dbReference>
<keyword evidence="4" id="KW-0645">Protease</keyword>
<keyword evidence="9" id="KW-0573">Peptidoglycan synthesis</keyword>
<proteinExistence type="inferred from homology"/>
<dbReference type="InterPro" id="IPR023346">
    <property type="entry name" value="Lysozyme-like_dom_sf"/>
</dbReference>
<feature type="compositionally biased region" description="Gly residues" evidence="14">
    <location>
        <begin position="785"/>
        <end position="806"/>
    </location>
</feature>
<dbReference type="AlphaFoldDB" id="A0A7W7R422"/>
<dbReference type="Pfam" id="PF00905">
    <property type="entry name" value="Transpeptidase"/>
    <property type="match status" value="1"/>
</dbReference>
<organism evidence="17 18">
    <name type="scientific">Kitasatospora kifunensis</name>
    <name type="common">Streptomyces kifunensis</name>
    <dbReference type="NCBI Taxonomy" id="58351"/>
    <lineage>
        <taxon>Bacteria</taxon>
        <taxon>Bacillati</taxon>
        <taxon>Actinomycetota</taxon>
        <taxon>Actinomycetes</taxon>
        <taxon>Kitasatosporales</taxon>
        <taxon>Streptomycetaceae</taxon>
        <taxon>Kitasatospora</taxon>
    </lineage>
</organism>
<evidence type="ECO:0000256" key="8">
    <source>
        <dbReference type="ARBA" id="ARBA00022960"/>
    </source>
</evidence>
<feature type="compositionally biased region" description="Pro residues" evidence="14">
    <location>
        <begin position="712"/>
        <end position="731"/>
    </location>
</feature>
<comment type="caution">
    <text evidence="17">The sequence shown here is derived from an EMBL/GenBank/DDBJ whole genome shotgun (WGS) entry which is preliminary data.</text>
</comment>
<keyword evidence="6" id="KW-0808">Transferase</keyword>
<evidence type="ECO:0000256" key="6">
    <source>
        <dbReference type="ARBA" id="ARBA00022679"/>
    </source>
</evidence>
<keyword evidence="18" id="KW-1185">Reference proteome</keyword>
<comment type="similarity">
    <text evidence="1">In the C-terminal section; belongs to the transpeptidase family.</text>
</comment>
<evidence type="ECO:0000313" key="18">
    <source>
        <dbReference type="Proteomes" id="UP000540506"/>
    </source>
</evidence>
<dbReference type="GO" id="GO:0030288">
    <property type="term" value="C:outer membrane-bounded periplasmic space"/>
    <property type="evidence" value="ECO:0007669"/>
    <property type="project" value="TreeGrafter"/>
</dbReference>
<feature type="region of interest" description="Disordered" evidence="14">
    <location>
        <begin position="702"/>
        <end position="806"/>
    </location>
</feature>
<dbReference type="Gene3D" id="3.40.710.10">
    <property type="entry name" value="DD-peptidase/beta-lactamase superfamily"/>
    <property type="match status" value="1"/>
</dbReference>
<dbReference type="RefSeq" id="WP_184936684.1">
    <property type="nucleotide sequence ID" value="NZ_JACHJV010000001.1"/>
</dbReference>
<evidence type="ECO:0000259" key="16">
    <source>
        <dbReference type="Pfam" id="PF00912"/>
    </source>
</evidence>
<feature type="compositionally biased region" description="Low complexity" evidence="14">
    <location>
        <begin position="702"/>
        <end position="711"/>
    </location>
</feature>
<name>A0A7W7R422_KITKI</name>
<evidence type="ECO:0000256" key="11">
    <source>
        <dbReference type="ARBA" id="ARBA00023316"/>
    </source>
</evidence>
<dbReference type="SUPFAM" id="SSF56601">
    <property type="entry name" value="beta-lactamase/transpeptidase-like"/>
    <property type="match status" value="1"/>
</dbReference>
<feature type="compositionally biased region" description="Low complexity" evidence="14">
    <location>
        <begin position="732"/>
        <end position="752"/>
    </location>
</feature>
<reference evidence="17 18" key="1">
    <citation type="submission" date="2020-08" db="EMBL/GenBank/DDBJ databases">
        <title>Sequencing the genomes of 1000 actinobacteria strains.</title>
        <authorList>
            <person name="Klenk H.-P."/>
        </authorList>
    </citation>
    <scope>NUCLEOTIDE SEQUENCE [LARGE SCALE GENOMIC DNA]</scope>
    <source>
        <strain evidence="17 18">DSM 41654</strain>
    </source>
</reference>
<dbReference type="PANTHER" id="PTHR32282">
    <property type="entry name" value="BINDING PROTEIN TRANSPEPTIDASE, PUTATIVE-RELATED"/>
    <property type="match status" value="1"/>
</dbReference>
<evidence type="ECO:0000256" key="9">
    <source>
        <dbReference type="ARBA" id="ARBA00022984"/>
    </source>
</evidence>
<keyword evidence="7" id="KW-0378">Hydrolase</keyword>
<evidence type="ECO:0000313" key="17">
    <source>
        <dbReference type="EMBL" id="MBB4924799.1"/>
    </source>
</evidence>
<feature type="domain" description="Glycosyl transferase family 51" evidence="16">
    <location>
        <begin position="85"/>
        <end position="271"/>
    </location>
</feature>
<evidence type="ECO:0000256" key="14">
    <source>
        <dbReference type="SAM" id="MobiDB-lite"/>
    </source>
</evidence>
<keyword evidence="8" id="KW-0133">Cell shape</keyword>
<evidence type="ECO:0000256" key="12">
    <source>
        <dbReference type="ARBA" id="ARBA00034000"/>
    </source>
</evidence>
<keyword evidence="5" id="KW-0328">Glycosyltransferase</keyword>
<evidence type="ECO:0000256" key="10">
    <source>
        <dbReference type="ARBA" id="ARBA00023268"/>
    </source>
</evidence>
<comment type="similarity">
    <text evidence="2">In the N-terminal section; belongs to the glycosyltransferase 51 family.</text>
</comment>
<accession>A0A7W7R422</accession>
<evidence type="ECO:0000256" key="13">
    <source>
        <dbReference type="ARBA" id="ARBA00049902"/>
    </source>
</evidence>
<keyword evidence="10" id="KW-0511">Multifunctional enzyme</keyword>
<dbReference type="EMBL" id="JACHJV010000001">
    <property type="protein sequence ID" value="MBB4924799.1"/>
    <property type="molecule type" value="Genomic_DNA"/>
</dbReference>